<feature type="transmembrane region" description="Helical" evidence="1">
    <location>
        <begin position="431"/>
        <end position="456"/>
    </location>
</feature>
<dbReference type="InterPro" id="IPR026961">
    <property type="entry name" value="PGG_dom"/>
</dbReference>
<organism evidence="3">
    <name type="scientific">Tanacetum cinerariifolium</name>
    <name type="common">Dalmatian daisy</name>
    <name type="synonym">Chrysanthemum cinerariifolium</name>
    <dbReference type="NCBI Taxonomy" id="118510"/>
    <lineage>
        <taxon>Eukaryota</taxon>
        <taxon>Viridiplantae</taxon>
        <taxon>Streptophyta</taxon>
        <taxon>Embryophyta</taxon>
        <taxon>Tracheophyta</taxon>
        <taxon>Spermatophyta</taxon>
        <taxon>Magnoliopsida</taxon>
        <taxon>eudicotyledons</taxon>
        <taxon>Gunneridae</taxon>
        <taxon>Pentapetalae</taxon>
        <taxon>asterids</taxon>
        <taxon>campanulids</taxon>
        <taxon>Asterales</taxon>
        <taxon>Asteraceae</taxon>
        <taxon>Asteroideae</taxon>
        <taxon>Anthemideae</taxon>
        <taxon>Anthemidinae</taxon>
        <taxon>Tanacetum</taxon>
    </lineage>
</organism>
<evidence type="ECO:0000256" key="1">
    <source>
        <dbReference type="SAM" id="Phobius"/>
    </source>
</evidence>
<keyword evidence="1" id="KW-1133">Transmembrane helix</keyword>
<dbReference type="SMART" id="SM00248">
    <property type="entry name" value="ANK"/>
    <property type="match status" value="4"/>
</dbReference>
<feature type="domain" description="PGG" evidence="2">
    <location>
        <begin position="394"/>
        <end position="500"/>
    </location>
</feature>
<evidence type="ECO:0000313" key="3">
    <source>
        <dbReference type="EMBL" id="GEU67025.1"/>
    </source>
</evidence>
<dbReference type="SUPFAM" id="SSF48403">
    <property type="entry name" value="Ankyrin repeat"/>
    <property type="match status" value="1"/>
</dbReference>
<protein>
    <submittedName>
        <fullName evidence="3">Ankyrin repeat-containing protein</fullName>
    </submittedName>
</protein>
<feature type="transmembrane region" description="Helical" evidence="1">
    <location>
        <begin position="476"/>
        <end position="501"/>
    </location>
</feature>
<dbReference type="GO" id="GO:0016020">
    <property type="term" value="C:membrane"/>
    <property type="evidence" value="ECO:0007669"/>
    <property type="project" value="TreeGrafter"/>
</dbReference>
<dbReference type="EMBL" id="BKCJ010005489">
    <property type="protein sequence ID" value="GEU67025.1"/>
    <property type="molecule type" value="Genomic_DNA"/>
</dbReference>
<dbReference type="Pfam" id="PF13962">
    <property type="entry name" value="PGG"/>
    <property type="match status" value="1"/>
</dbReference>
<dbReference type="InterPro" id="IPR036770">
    <property type="entry name" value="Ankyrin_rpt-contain_sf"/>
</dbReference>
<sequence>MGNTTSHELSVNLSSTSCSLQNLFENRADYLEFGVPLYEASLNGHWETAKLILDKRPELVRFCISRQLGTALHVAATTEETKMTLQFVKNLVNMMTREELELPNQFSNTAFWIASATGNVNMAMVMMEKNPSLQYIRGANSLLPLAKSASGGKYKIVKYLYDVSQKMIDIALQIVNDLPELAATVSVLKVLARKPDAFATLEKNIIMRIIDPVQSAAKEDTDALKLLKIIWRRVCETMYIDEIEVMMKGPPRILFVAAERGNTRFIVECLRTYPDLMFDKNDDGLTIFHIAVLHRRQGVYNLMYEIGSAKLDICLTTDKMHNNMLHLVGKSSKEMTAKMAKASLLMQREVLWFKEIEKMMPPYLTDMKNKNGLTAYELFSKENEDQVSSGLKWMNECMIVDTLLVAVAFAVAFTVPGGYRQDNGFPFFLHQISYLVFVIADGVSLLLSAISLLVFLSVLTSRYGPRDFMYSLPSKLMIGLLGLVVSVGAMTVTFTASFFMLYHNGLIWLPILCAIFAPLPAIVFVVLQYPILIDMYRSTYDSRYLFNPEKRQLYNIKHKFRSSYHTGMV</sequence>
<keyword evidence="1" id="KW-0812">Transmembrane</keyword>
<proteinExistence type="predicted"/>
<feature type="transmembrane region" description="Helical" evidence="1">
    <location>
        <begin position="507"/>
        <end position="527"/>
    </location>
</feature>
<gene>
    <name evidence="3" type="ORF">Tci_039003</name>
</gene>
<dbReference type="InterPro" id="IPR002110">
    <property type="entry name" value="Ankyrin_rpt"/>
</dbReference>
<accession>A0A6L2M3R8</accession>
<name>A0A6L2M3R8_TANCI</name>
<dbReference type="PANTHER" id="PTHR24177:SF443">
    <property type="entry name" value="PGG DOMAIN-CONTAINING PROTEIN"/>
    <property type="match status" value="1"/>
</dbReference>
<keyword evidence="1" id="KW-0472">Membrane</keyword>
<dbReference type="PANTHER" id="PTHR24177">
    <property type="entry name" value="CASKIN"/>
    <property type="match status" value="1"/>
</dbReference>
<reference evidence="3" key="1">
    <citation type="journal article" date="2019" name="Sci. Rep.">
        <title>Draft genome of Tanacetum cinerariifolium, the natural source of mosquito coil.</title>
        <authorList>
            <person name="Yamashiro T."/>
            <person name="Shiraishi A."/>
            <person name="Satake H."/>
            <person name="Nakayama K."/>
        </authorList>
    </citation>
    <scope>NUCLEOTIDE SEQUENCE</scope>
</reference>
<evidence type="ECO:0000259" key="2">
    <source>
        <dbReference type="Pfam" id="PF13962"/>
    </source>
</evidence>
<feature type="transmembrane region" description="Helical" evidence="1">
    <location>
        <begin position="398"/>
        <end position="419"/>
    </location>
</feature>
<dbReference type="AlphaFoldDB" id="A0A6L2M3R8"/>
<dbReference type="Gene3D" id="1.25.40.20">
    <property type="entry name" value="Ankyrin repeat-containing domain"/>
    <property type="match status" value="2"/>
</dbReference>
<comment type="caution">
    <text evidence="3">The sequence shown here is derived from an EMBL/GenBank/DDBJ whole genome shotgun (WGS) entry which is preliminary data.</text>
</comment>